<keyword evidence="12" id="KW-1185">Reference proteome</keyword>
<evidence type="ECO:0000256" key="8">
    <source>
        <dbReference type="SAM" id="MobiDB-lite"/>
    </source>
</evidence>
<keyword evidence="6" id="KW-0378">Hydrolase</keyword>
<dbReference type="InterPro" id="IPR027806">
    <property type="entry name" value="HARBI1_dom"/>
</dbReference>
<dbReference type="VEuPathDB" id="FungiDB:PSTT_02127"/>
<keyword evidence="5" id="KW-0479">Metal-binding</keyword>
<dbReference type="InterPro" id="IPR045249">
    <property type="entry name" value="HARBI1-like"/>
</dbReference>
<dbReference type="VEuPathDB" id="FungiDB:PSHT_04184"/>
<comment type="caution">
    <text evidence="11">The sequence shown here is derived from an EMBL/GenBank/DDBJ whole genome shotgun (WGS) entry which is preliminary data.</text>
</comment>
<accession>A0A2S4W1C8</accession>
<feature type="region of interest" description="Disordered" evidence="8">
    <location>
        <begin position="920"/>
        <end position="941"/>
    </location>
</feature>
<evidence type="ECO:0000256" key="3">
    <source>
        <dbReference type="ARBA" id="ARBA00006958"/>
    </source>
</evidence>
<feature type="compositionally biased region" description="Low complexity" evidence="8">
    <location>
        <begin position="986"/>
        <end position="996"/>
    </location>
</feature>
<evidence type="ECO:0000259" key="9">
    <source>
        <dbReference type="Pfam" id="PF13359"/>
    </source>
</evidence>
<dbReference type="GO" id="GO:0004518">
    <property type="term" value="F:nuclease activity"/>
    <property type="evidence" value="ECO:0007669"/>
    <property type="project" value="UniProtKB-KW"/>
</dbReference>
<feature type="region of interest" description="Disordered" evidence="8">
    <location>
        <begin position="972"/>
        <end position="998"/>
    </location>
</feature>
<evidence type="ECO:0000313" key="11">
    <source>
        <dbReference type="EMBL" id="POW15487.1"/>
    </source>
</evidence>
<dbReference type="GO" id="GO:0046872">
    <property type="term" value="F:metal ion binding"/>
    <property type="evidence" value="ECO:0007669"/>
    <property type="project" value="UniProtKB-KW"/>
</dbReference>
<protein>
    <submittedName>
        <fullName evidence="11">Uncharacterized protein</fullName>
    </submittedName>
</protein>
<comment type="similarity">
    <text evidence="3">Belongs to the HARBI1 family.</text>
</comment>
<evidence type="ECO:0000256" key="2">
    <source>
        <dbReference type="ARBA" id="ARBA00004123"/>
    </source>
</evidence>
<feature type="domain" description="DDE Tnp4" evidence="9">
    <location>
        <begin position="1174"/>
        <end position="1333"/>
    </location>
</feature>
<keyword evidence="7" id="KW-0539">Nucleus</keyword>
<dbReference type="GO" id="GO:0016787">
    <property type="term" value="F:hydrolase activity"/>
    <property type="evidence" value="ECO:0007669"/>
    <property type="project" value="UniProtKB-KW"/>
</dbReference>
<evidence type="ECO:0000259" key="10">
    <source>
        <dbReference type="Pfam" id="PF26138"/>
    </source>
</evidence>
<keyword evidence="4" id="KW-0540">Nuclease</keyword>
<dbReference type="InterPro" id="IPR058353">
    <property type="entry name" value="DUF8040"/>
</dbReference>
<dbReference type="Proteomes" id="UP000239156">
    <property type="component" value="Unassembled WGS sequence"/>
</dbReference>
<comment type="cofactor">
    <cofactor evidence="1">
        <name>a divalent metal cation</name>
        <dbReference type="ChEBI" id="CHEBI:60240"/>
    </cofactor>
</comment>
<gene>
    <name evidence="11" type="ORF">PSTT_02127</name>
</gene>
<name>A0A2S4W1C8_9BASI</name>
<evidence type="ECO:0000256" key="1">
    <source>
        <dbReference type="ARBA" id="ARBA00001968"/>
    </source>
</evidence>
<sequence length="1356" mass="154743">MEIPPYRSHYISGKTRTINLGSMEIPAFRGNLPSNPGKLREQAPSENSSDLNTFGPLPQEIKNRTSVSQSITPARPMNSGIPHFLETKPAMPVYSGPAPNSVKIKPMDKDFGFNGVNIPIEKFILRYEDAGSTDGASSRDLAKQIVAFINLNDLKDEVEEMSGYKDGNWEELKSQLLNRFGSAQPLVKYTKHDLQNLIKEFRDYLLEALHRNLKIAVTRDLIRDNQMLASRDGGHILPDSATLMTYIQKELQSASLMERRHQQLSSWNIQKPTPFISSSHVPHEKLEKDHSTYTCHYCGAKGHSLHRCNSQTTDEIKKLCRKEGANIVMPDGTHLPFDRNTPYKVAVDKWHAERKHPIKLPPGLHTQQMEPNIFQSSFGELEFLDYAEESGATYDCDVGIELKNKEEVPETPSAKNIRQEQEDSMDEEQGLMDKFNLPDIDYGTPEPRKNSPLKKIQIKAPENISIKKEASLAEESPVIVVSETLKEPLLDLESNLNILEEMEIKNVEENLHTCSTEVELNQSAILTTMDNLGADVLPLDVDLENGTCLAISLETCVFQKDPGRTIDNKINLATIKYYTAYSDLDSAYQLRCSRNILPNSKPSDPPQITLRPHFFYFEEVKIKNYIDQVNYFGFIKQRIKSAGINNNYIESLILPVFLPRYINNQLKLVSLYKESIISNALGRTLSKLNERKKKGIRYFCCRIAVYTQELDYTPSELIISQWQRDMQPSSKWQQWSLPKDNSRWFDAIMVEKEKKDWLKIQRSEWRRDGIRNLKARDPMSNAQQHKKSIGENRHRLLSDVTRRATQKKTSNLSAYLSQRPWSFPSTREVLITYSNLFTSAVPTTSSFYFFLPAQSVVYERTRLNHANLFSGYYSERGRRHHRTMTDASLSLLVILFHAINDGYQTATALLLPSNIFKNQQTGPTHTKRKRPTAHINLGSERPDPRIAKRTAVSDFGGARILQIKIRGLPKSRTTRTFVSPHPPRSPLTTTTSTNSSNDTCQDHQLPIDMPGLTRYEQRNLLIRAALGLVGLFFLVETSDNEPYYSDGGQAMWATFLLEEARPELFREVTSLERPTFDALVDELRGKELLADGRSVTVEEQLLMFLDGVVHNNSMRQTAVIFRRGLYTVQRYFHDVLDALVGLYPKYVVLNQADGVPERLQDPKYRPFNKCLGALDGVFIPVTLPSNEQAPYRNRKQFIAQNVLAVVNFDFQFVYLLAGWEGSAHDGTVLVDAFTKEFSIPEGRFYLADAGYGLQKGILTPYRATRYHLKEQAAAGLRPENAKELYNLRHASLRNMVERIFGCMKAKFKVLTTPSQHSIHQQVQLVYALAVVWNFLRRHDQIDDDDYLHAEPEESSS</sequence>
<proteinExistence type="inferred from homology"/>
<evidence type="ECO:0000313" key="12">
    <source>
        <dbReference type="Proteomes" id="UP000239156"/>
    </source>
</evidence>
<dbReference type="EMBL" id="PKSL01000012">
    <property type="protein sequence ID" value="POW15487.1"/>
    <property type="molecule type" value="Genomic_DNA"/>
</dbReference>
<dbReference type="GO" id="GO:0005634">
    <property type="term" value="C:nucleus"/>
    <property type="evidence" value="ECO:0007669"/>
    <property type="project" value="UniProtKB-SubCell"/>
</dbReference>
<reference evidence="11" key="1">
    <citation type="submission" date="2017-12" db="EMBL/GenBank/DDBJ databases">
        <title>Gene loss provides genomic basis for host adaptation in cereal stripe rust fungi.</title>
        <authorList>
            <person name="Xia C."/>
        </authorList>
    </citation>
    <scope>NUCLEOTIDE SEQUENCE [LARGE SCALE GENOMIC DNA]</scope>
    <source>
        <strain evidence="11">93-210</strain>
    </source>
</reference>
<evidence type="ECO:0000256" key="7">
    <source>
        <dbReference type="ARBA" id="ARBA00023242"/>
    </source>
</evidence>
<evidence type="ECO:0000256" key="6">
    <source>
        <dbReference type="ARBA" id="ARBA00022801"/>
    </source>
</evidence>
<dbReference type="Pfam" id="PF13359">
    <property type="entry name" value="DDE_Tnp_4"/>
    <property type="match status" value="1"/>
</dbReference>
<feature type="domain" description="DUF8040" evidence="10">
    <location>
        <begin position="1054"/>
        <end position="1140"/>
    </location>
</feature>
<dbReference type="PANTHER" id="PTHR22930">
    <property type="match status" value="1"/>
</dbReference>
<organism evidence="11 12">
    <name type="scientific">Puccinia striiformis</name>
    <dbReference type="NCBI Taxonomy" id="27350"/>
    <lineage>
        <taxon>Eukaryota</taxon>
        <taxon>Fungi</taxon>
        <taxon>Dikarya</taxon>
        <taxon>Basidiomycota</taxon>
        <taxon>Pucciniomycotina</taxon>
        <taxon>Pucciniomycetes</taxon>
        <taxon>Pucciniales</taxon>
        <taxon>Pucciniaceae</taxon>
        <taxon>Puccinia</taxon>
    </lineage>
</organism>
<evidence type="ECO:0000256" key="5">
    <source>
        <dbReference type="ARBA" id="ARBA00022723"/>
    </source>
</evidence>
<dbReference type="VEuPathDB" id="FungiDB:PSHT_13527"/>
<evidence type="ECO:0000256" key="4">
    <source>
        <dbReference type="ARBA" id="ARBA00022722"/>
    </source>
</evidence>
<dbReference type="PANTHER" id="PTHR22930:SF85">
    <property type="entry name" value="GH03217P-RELATED"/>
    <property type="match status" value="1"/>
</dbReference>
<dbReference type="Pfam" id="PF26138">
    <property type="entry name" value="DUF8040"/>
    <property type="match status" value="1"/>
</dbReference>
<dbReference type="VEuPathDB" id="FungiDB:PSHT_04895"/>
<dbReference type="VEuPathDB" id="FungiDB:PSHT_00835"/>
<comment type="subcellular location">
    <subcellularLocation>
        <location evidence="2">Nucleus</location>
    </subcellularLocation>
</comment>
<feature type="region of interest" description="Disordered" evidence="8">
    <location>
        <begin position="29"/>
        <end position="59"/>
    </location>
</feature>